<dbReference type="AlphaFoldDB" id="A0A4V6DHM0"/>
<dbReference type="Proteomes" id="UP000310108">
    <property type="component" value="Unassembled WGS sequence"/>
</dbReference>
<name>A0A4V6DHM0_9PEZI</name>
<evidence type="ECO:0000313" key="2">
    <source>
        <dbReference type="Proteomes" id="UP000310108"/>
    </source>
</evidence>
<dbReference type="EMBL" id="PJEX01000050">
    <property type="protein sequence ID" value="TKW57116.1"/>
    <property type="molecule type" value="Genomic_DNA"/>
</dbReference>
<protein>
    <submittedName>
        <fullName evidence="1">Uncharacterized protein</fullName>
    </submittedName>
</protein>
<proteinExistence type="predicted"/>
<sequence length="113" mass="12528">MISSMVVACRGGICHRSLPRENRCLGLGGLRAHLCHGNFCFSNLHSRPINFNKCRLALNTAEDQFVGIPVSLERGPTSATATIRLSCECGGRGEHFVRHRQQAFRRDDSMRGC</sequence>
<keyword evidence="2" id="KW-1185">Reference proteome</keyword>
<gene>
    <name evidence="1" type="ORF">CTA1_7976</name>
</gene>
<comment type="caution">
    <text evidence="1">The sequence shown here is derived from an EMBL/GenBank/DDBJ whole genome shotgun (WGS) entry which is preliminary data.</text>
</comment>
<reference evidence="1 2" key="1">
    <citation type="journal article" date="2019" name="PLoS ONE">
        <title>Comparative genome analysis indicates high evolutionary potential of pathogenicity genes in Colletotrichum tanaceti.</title>
        <authorList>
            <person name="Lelwala R.V."/>
            <person name="Korhonen P.K."/>
            <person name="Young N.D."/>
            <person name="Scott J.B."/>
            <person name="Ades P.A."/>
            <person name="Gasser R.B."/>
            <person name="Taylor P.W.J."/>
        </authorList>
    </citation>
    <scope>NUCLEOTIDE SEQUENCE [LARGE SCALE GENOMIC DNA]</scope>
    <source>
        <strain evidence="1">BRIP57314</strain>
    </source>
</reference>
<organism evidence="1 2">
    <name type="scientific">Colletotrichum tanaceti</name>
    <dbReference type="NCBI Taxonomy" id="1306861"/>
    <lineage>
        <taxon>Eukaryota</taxon>
        <taxon>Fungi</taxon>
        <taxon>Dikarya</taxon>
        <taxon>Ascomycota</taxon>
        <taxon>Pezizomycotina</taxon>
        <taxon>Sordariomycetes</taxon>
        <taxon>Hypocreomycetidae</taxon>
        <taxon>Glomerellales</taxon>
        <taxon>Glomerellaceae</taxon>
        <taxon>Colletotrichum</taxon>
        <taxon>Colletotrichum destructivum species complex</taxon>
    </lineage>
</organism>
<accession>A0A4V6DHM0</accession>
<evidence type="ECO:0000313" key="1">
    <source>
        <dbReference type="EMBL" id="TKW57116.1"/>
    </source>
</evidence>